<evidence type="ECO:0000313" key="3">
    <source>
        <dbReference type="Proteomes" id="UP000663888"/>
    </source>
</evidence>
<dbReference type="AlphaFoldDB" id="A0A8H3B531"/>
<dbReference type="Proteomes" id="UP000663888">
    <property type="component" value="Unassembled WGS sequence"/>
</dbReference>
<feature type="domain" description="F-box" evidence="1">
    <location>
        <begin position="4"/>
        <end position="53"/>
    </location>
</feature>
<evidence type="ECO:0000259" key="1">
    <source>
        <dbReference type="PROSITE" id="PS50181"/>
    </source>
</evidence>
<accession>A0A8H3B531</accession>
<gene>
    <name evidence="2" type="ORF">RDB_LOCUS62931</name>
</gene>
<protein>
    <recommendedName>
        <fullName evidence="1">F-box domain-containing protein</fullName>
    </recommendedName>
</protein>
<organism evidence="2 3">
    <name type="scientific">Rhizoctonia solani</name>
    <dbReference type="NCBI Taxonomy" id="456999"/>
    <lineage>
        <taxon>Eukaryota</taxon>
        <taxon>Fungi</taxon>
        <taxon>Dikarya</taxon>
        <taxon>Basidiomycota</taxon>
        <taxon>Agaricomycotina</taxon>
        <taxon>Agaricomycetes</taxon>
        <taxon>Cantharellales</taxon>
        <taxon>Ceratobasidiaceae</taxon>
        <taxon>Rhizoctonia</taxon>
    </lineage>
</organism>
<proteinExistence type="predicted"/>
<sequence length="580" mass="65341">MNKPPSILHLPNEVLVRILHYCNYRTIVRFSLTCRNSYEAVLQSVSLQLLMELEVTGLEIFDESLRSSYSSILAELKDHREAWRSFRLAPVVLSPAILPSTRVNWELRNGAYIGEFCVSNQDYLGDTRYDRIQVIRLDSPVIPPPLAFEKKFNKSVINLSQDLVVLIEYFNESQDPESIIANVHLYHATTGLPHSLAQLSTFKIRDEALQDLPEAHLTVAGSILAITFTQPVYISRYCDTLIWDWKSCLCLGRIKSVSRNANIAFLDKGHLLVFSALPSSSQARNQFALHVYAIPDGSARGQESPQDDVYAPSCPQIEPVLVLEFPKLHKTYQIDGYALASMQLFGDVAYRESAKVVHSRTTTIALQIWTELIEHLVGANDEQPPKEFDYCVFVDTSRIFDRLLENTTGEPVKIPWSQWGPEATRWFIQKDSSSTNSVNAFGSQCPIWDHASDNTGQLLSIFEFNPQVVRQYINSPGDKEKKDIAANSTFSWRNRFGIDDLKAPLMSVGQASMGQHIVTDIVGSDAKTVIDKGFEEPVESSLPYMVVTRVQPIPRHMAWYVQSDCLVGIVGTMDNHIGLI</sequence>
<comment type="caution">
    <text evidence="2">The sequence shown here is derived from an EMBL/GenBank/DDBJ whole genome shotgun (WGS) entry which is preliminary data.</text>
</comment>
<dbReference type="EMBL" id="CAJMWX010001034">
    <property type="protein sequence ID" value="CAE6448035.1"/>
    <property type="molecule type" value="Genomic_DNA"/>
</dbReference>
<dbReference type="CDD" id="cd09917">
    <property type="entry name" value="F-box_SF"/>
    <property type="match status" value="1"/>
</dbReference>
<name>A0A8H3B531_9AGAM</name>
<reference evidence="2" key="1">
    <citation type="submission" date="2021-01" db="EMBL/GenBank/DDBJ databases">
        <authorList>
            <person name="Kaushik A."/>
        </authorList>
    </citation>
    <scope>NUCLEOTIDE SEQUENCE</scope>
    <source>
        <strain evidence="2">AG4-R118</strain>
    </source>
</reference>
<dbReference type="PROSITE" id="PS50181">
    <property type="entry name" value="FBOX"/>
    <property type="match status" value="1"/>
</dbReference>
<dbReference type="InterPro" id="IPR036047">
    <property type="entry name" value="F-box-like_dom_sf"/>
</dbReference>
<dbReference type="InterPro" id="IPR001810">
    <property type="entry name" value="F-box_dom"/>
</dbReference>
<dbReference type="Pfam" id="PF00646">
    <property type="entry name" value="F-box"/>
    <property type="match status" value="1"/>
</dbReference>
<evidence type="ECO:0000313" key="2">
    <source>
        <dbReference type="EMBL" id="CAE6448035.1"/>
    </source>
</evidence>
<dbReference type="SUPFAM" id="SSF81383">
    <property type="entry name" value="F-box domain"/>
    <property type="match status" value="1"/>
</dbReference>